<accession>A0A8H5NB53</accession>
<protein>
    <submittedName>
        <fullName evidence="1">Uncharacterized protein</fullName>
    </submittedName>
</protein>
<reference evidence="1 2" key="1">
    <citation type="submission" date="2020-05" db="EMBL/GenBank/DDBJ databases">
        <title>Identification and distribution of gene clusters putatively required for synthesis of sphingolipid metabolism inhibitors in phylogenetically diverse species of the filamentous fungus Fusarium.</title>
        <authorList>
            <person name="Kim H.-S."/>
            <person name="Busman M."/>
            <person name="Brown D.W."/>
            <person name="Divon H."/>
            <person name="Uhlig S."/>
            <person name="Proctor R.H."/>
        </authorList>
    </citation>
    <scope>NUCLEOTIDE SEQUENCE [LARGE SCALE GENOMIC DNA]</scope>
    <source>
        <strain evidence="1 2">NRRL 53147</strain>
    </source>
</reference>
<dbReference type="Proteomes" id="UP000522262">
    <property type="component" value="Unassembled WGS sequence"/>
</dbReference>
<comment type="caution">
    <text evidence="1">The sequence shown here is derived from an EMBL/GenBank/DDBJ whole genome shotgun (WGS) entry which is preliminary data.</text>
</comment>
<sequence length="152" mass="16568">MTARASAAEASGLRALLLPGIATVLADQSIKFPSKHLKVLQAGGISTMAKHYHPEGNGECFHALLVSEVESVYDDAAVHVEENKPMRLAFRILPLLQIYSKPLHRIKAALAQPPIIRDPRAVADAIRTPLQSRFSPSPTSAFQLCRQVLRLA</sequence>
<evidence type="ECO:0000313" key="1">
    <source>
        <dbReference type="EMBL" id="KAF5558428.1"/>
    </source>
</evidence>
<name>A0A8H5NB53_9HYPO</name>
<dbReference type="EMBL" id="JAAOAM010000009">
    <property type="protein sequence ID" value="KAF5558428.1"/>
    <property type="molecule type" value="Genomic_DNA"/>
</dbReference>
<keyword evidence="2" id="KW-1185">Reference proteome</keyword>
<proteinExistence type="predicted"/>
<dbReference type="AlphaFoldDB" id="A0A8H5NB53"/>
<gene>
    <name evidence="1" type="ORF">FMEXI_402</name>
</gene>
<evidence type="ECO:0000313" key="2">
    <source>
        <dbReference type="Proteomes" id="UP000522262"/>
    </source>
</evidence>
<organism evidence="1 2">
    <name type="scientific">Fusarium mexicanum</name>
    <dbReference type="NCBI Taxonomy" id="751941"/>
    <lineage>
        <taxon>Eukaryota</taxon>
        <taxon>Fungi</taxon>
        <taxon>Dikarya</taxon>
        <taxon>Ascomycota</taxon>
        <taxon>Pezizomycotina</taxon>
        <taxon>Sordariomycetes</taxon>
        <taxon>Hypocreomycetidae</taxon>
        <taxon>Hypocreales</taxon>
        <taxon>Nectriaceae</taxon>
        <taxon>Fusarium</taxon>
        <taxon>Fusarium fujikuroi species complex</taxon>
    </lineage>
</organism>